<dbReference type="Proteomes" id="UP000199702">
    <property type="component" value="Unassembled WGS sequence"/>
</dbReference>
<dbReference type="AlphaFoldDB" id="A0A1H6V0Y1"/>
<reference evidence="2" key="1">
    <citation type="submission" date="2016-10" db="EMBL/GenBank/DDBJ databases">
        <authorList>
            <person name="Varghese N."/>
            <person name="Submissions S."/>
        </authorList>
    </citation>
    <scope>NUCLEOTIDE SEQUENCE [LARGE SCALE GENOMIC DNA]</scope>
    <source>
        <strain evidence="2">DSM 17934</strain>
    </source>
</reference>
<sequence>MKLITNTNLNGTFIEKYKVYNEENVHIFNIVAEEVETGLETRIVKLTGETELIMIEKKNGNGISFNIDLRSISYEKLINLRILLDFNSKFVDSGSAAANVKLVQNENGLVMKEK</sequence>
<name>A0A1H6V0Y1_9FLAO</name>
<keyword evidence="2" id="KW-1185">Reference proteome</keyword>
<proteinExistence type="predicted"/>
<dbReference type="RefSeq" id="WP_091312425.1">
    <property type="nucleotide sequence ID" value="NZ_CBCSJU010000004.1"/>
</dbReference>
<evidence type="ECO:0000313" key="2">
    <source>
        <dbReference type="Proteomes" id="UP000199702"/>
    </source>
</evidence>
<accession>A0A1H6V0Y1</accession>
<gene>
    <name evidence="1" type="ORF">SAMN05660918_1981</name>
</gene>
<protein>
    <submittedName>
        <fullName evidence="1">Uncharacterized protein</fullName>
    </submittedName>
</protein>
<dbReference type="EMBL" id="FNYA01000004">
    <property type="protein sequence ID" value="SEI93902.1"/>
    <property type="molecule type" value="Genomic_DNA"/>
</dbReference>
<organism evidence="1 2">
    <name type="scientific">Flavobacterium terrigena</name>
    <dbReference type="NCBI Taxonomy" id="402734"/>
    <lineage>
        <taxon>Bacteria</taxon>
        <taxon>Pseudomonadati</taxon>
        <taxon>Bacteroidota</taxon>
        <taxon>Flavobacteriia</taxon>
        <taxon>Flavobacteriales</taxon>
        <taxon>Flavobacteriaceae</taxon>
        <taxon>Flavobacterium</taxon>
    </lineage>
</organism>
<dbReference type="STRING" id="402734.SAMN05660918_1981"/>
<evidence type="ECO:0000313" key="1">
    <source>
        <dbReference type="EMBL" id="SEI93902.1"/>
    </source>
</evidence>